<accession>A0AAN9V010</accession>
<evidence type="ECO:0000313" key="4">
    <source>
        <dbReference type="EMBL" id="KAK7756601.1"/>
    </source>
</evidence>
<dbReference type="SUPFAM" id="SSF103196">
    <property type="entry name" value="Roadblock/LC7 domain"/>
    <property type="match status" value="1"/>
</dbReference>
<evidence type="ECO:0000256" key="1">
    <source>
        <dbReference type="ARBA" id="ARBA00007191"/>
    </source>
</evidence>
<reference evidence="4 5" key="1">
    <citation type="submission" date="2024-02" db="EMBL/GenBank/DDBJ databases">
        <title>De novo assembly and annotation of 12 fungi associated with fruit tree decline syndrome in Ontario, Canada.</title>
        <authorList>
            <person name="Sulman M."/>
            <person name="Ellouze W."/>
            <person name="Ilyukhin E."/>
        </authorList>
    </citation>
    <scope>NUCLEOTIDE SEQUENCE [LARGE SCALE GENOMIC DNA]</scope>
    <source>
        <strain evidence="4 5">M11/M66-122</strain>
    </source>
</reference>
<comment type="similarity">
    <text evidence="1">Belongs to the GAMAD family.</text>
</comment>
<gene>
    <name evidence="4" type="ORF">SLS62_001438</name>
</gene>
<sequence>MADKSLPSANAESIEEALRRLSKKPGVKAWLMLDRSTGAVLKTNGRIASVRPARGGNSSSSSSSNNNNNDGNGGSNNNNNTNNNGNGNGNGNDSNNGGTTPFPSDANAGGGGANTETQAAQELAAMIWSFLGTAGGLVGEVDADDELKLLRLRTKKQEFVVVPEHKYLMVVIHDTPPV</sequence>
<evidence type="ECO:0000313" key="5">
    <source>
        <dbReference type="Proteomes" id="UP001320420"/>
    </source>
</evidence>
<dbReference type="PANTHER" id="PTHR10779">
    <property type="entry name" value="DYNEIN LIGHT CHAIN ROADBLOCK"/>
    <property type="match status" value="1"/>
</dbReference>
<evidence type="ECO:0000256" key="2">
    <source>
        <dbReference type="SAM" id="MobiDB-lite"/>
    </source>
</evidence>
<dbReference type="Pfam" id="PF03259">
    <property type="entry name" value="Robl_LC7"/>
    <property type="match status" value="1"/>
</dbReference>
<dbReference type="InterPro" id="IPR004942">
    <property type="entry name" value="Roadblock/LAMTOR2_dom"/>
</dbReference>
<dbReference type="AlphaFoldDB" id="A0AAN9V010"/>
<feature type="compositionally biased region" description="Low complexity" evidence="2">
    <location>
        <begin position="55"/>
        <end position="99"/>
    </location>
</feature>
<name>A0AAN9V010_9PEZI</name>
<keyword evidence="5" id="KW-1185">Reference proteome</keyword>
<feature type="domain" description="Roadblock/LAMTOR2" evidence="3">
    <location>
        <begin position="14"/>
        <end position="173"/>
    </location>
</feature>
<dbReference type="Proteomes" id="UP001320420">
    <property type="component" value="Unassembled WGS sequence"/>
</dbReference>
<proteinExistence type="inferred from homology"/>
<protein>
    <recommendedName>
        <fullName evidence="3">Roadblock/LAMTOR2 domain-containing protein</fullName>
    </recommendedName>
</protein>
<dbReference type="Gene3D" id="3.30.450.30">
    <property type="entry name" value="Dynein light chain 2a, cytoplasmic"/>
    <property type="match status" value="1"/>
</dbReference>
<organism evidence="4 5">
    <name type="scientific">Diatrype stigma</name>
    <dbReference type="NCBI Taxonomy" id="117547"/>
    <lineage>
        <taxon>Eukaryota</taxon>
        <taxon>Fungi</taxon>
        <taxon>Dikarya</taxon>
        <taxon>Ascomycota</taxon>
        <taxon>Pezizomycotina</taxon>
        <taxon>Sordariomycetes</taxon>
        <taxon>Xylariomycetidae</taxon>
        <taxon>Xylariales</taxon>
        <taxon>Diatrypaceae</taxon>
        <taxon>Diatrype</taxon>
    </lineage>
</organism>
<evidence type="ECO:0000259" key="3">
    <source>
        <dbReference type="SMART" id="SM00960"/>
    </source>
</evidence>
<dbReference type="SMART" id="SM00960">
    <property type="entry name" value="Robl_LC7"/>
    <property type="match status" value="1"/>
</dbReference>
<dbReference type="EMBL" id="JAKJXP020000006">
    <property type="protein sequence ID" value="KAK7756601.1"/>
    <property type="molecule type" value="Genomic_DNA"/>
</dbReference>
<comment type="caution">
    <text evidence="4">The sequence shown here is derived from an EMBL/GenBank/DDBJ whole genome shotgun (WGS) entry which is preliminary data.</text>
</comment>
<feature type="region of interest" description="Disordered" evidence="2">
    <location>
        <begin position="44"/>
        <end position="114"/>
    </location>
</feature>